<feature type="region of interest" description="Disordered" evidence="1">
    <location>
        <begin position="69"/>
        <end position="99"/>
    </location>
</feature>
<comment type="caution">
    <text evidence="2">The sequence shown here is derived from an EMBL/GenBank/DDBJ whole genome shotgun (WGS) entry which is preliminary data.</text>
</comment>
<gene>
    <name evidence="2" type="ORF">BC938DRAFT_479393</name>
</gene>
<protein>
    <submittedName>
        <fullName evidence="2">Uncharacterized protein</fullName>
    </submittedName>
</protein>
<evidence type="ECO:0000256" key="1">
    <source>
        <dbReference type="SAM" id="MobiDB-lite"/>
    </source>
</evidence>
<dbReference type="EMBL" id="RBNJ01003891">
    <property type="protein sequence ID" value="RUS30434.1"/>
    <property type="molecule type" value="Genomic_DNA"/>
</dbReference>
<keyword evidence="3" id="KW-1185">Reference proteome</keyword>
<organism evidence="2 3">
    <name type="scientific">Jimgerdemannia flammicorona</name>
    <dbReference type="NCBI Taxonomy" id="994334"/>
    <lineage>
        <taxon>Eukaryota</taxon>
        <taxon>Fungi</taxon>
        <taxon>Fungi incertae sedis</taxon>
        <taxon>Mucoromycota</taxon>
        <taxon>Mucoromycotina</taxon>
        <taxon>Endogonomycetes</taxon>
        <taxon>Endogonales</taxon>
        <taxon>Endogonaceae</taxon>
        <taxon>Jimgerdemannia</taxon>
    </lineage>
</organism>
<sequence>MKSMQRELPDLLQRCDRLLESLQNRRSYTILDVFRNSSIIGMTTNGAAKYRDLLRKVGPKVVVCEEPARNEVSARQEPIRAAGDGDRERRAAHVDAGDAEANASQDCRVNLYPKLIEHLRLIPLDRGAAS</sequence>
<feature type="compositionally biased region" description="Basic and acidic residues" evidence="1">
    <location>
        <begin position="69"/>
        <end position="96"/>
    </location>
</feature>
<proteinExistence type="predicted"/>
<evidence type="ECO:0000313" key="3">
    <source>
        <dbReference type="Proteomes" id="UP000274822"/>
    </source>
</evidence>
<reference evidence="2 3" key="1">
    <citation type="journal article" date="2018" name="New Phytol.">
        <title>Phylogenomics of Endogonaceae and evolution of mycorrhizas within Mucoromycota.</title>
        <authorList>
            <person name="Chang Y."/>
            <person name="Desiro A."/>
            <person name="Na H."/>
            <person name="Sandor L."/>
            <person name="Lipzen A."/>
            <person name="Clum A."/>
            <person name="Barry K."/>
            <person name="Grigoriev I.V."/>
            <person name="Martin F.M."/>
            <person name="Stajich J.E."/>
            <person name="Smith M.E."/>
            <person name="Bonito G."/>
            <person name="Spatafora J.W."/>
        </authorList>
    </citation>
    <scope>NUCLEOTIDE SEQUENCE [LARGE SCALE GENOMIC DNA]</scope>
    <source>
        <strain evidence="2 3">AD002</strain>
    </source>
</reference>
<dbReference type="Proteomes" id="UP000274822">
    <property type="component" value="Unassembled WGS sequence"/>
</dbReference>
<accession>A0A433QKZ1</accession>
<evidence type="ECO:0000313" key="2">
    <source>
        <dbReference type="EMBL" id="RUS30434.1"/>
    </source>
</evidence>
<name>A0A433QKZ1_9FUNG</name>
<dbReference type="AlphaFoldDB" id="A0A433QKZ1"/>